<name>A0A5J5ZZH5_9CAUD</name>
<evidence type="ECO:0000313" key="2">
    <source>
        <dbReference type="Proteomes" id="UP000327497"/>
    </source>
</evidence>
<sequence>MAKKKIVKPIDLPEGNLRQFDDVQTYEVAPEQIYNIEPEETDTGYGELWEAAKYRGWVSESLKRQANVYESSYDMNYKTDAKQLESLQQSGYTPEEIDFVAQSTSQANMALRLSQIDTDRQKKRLLESAGWKGTGMELLAGIADPSMIPLMLLSGGGAAAAKVNTIRAVGMSMLEGASIGVGTEYLLKQGDTQRTTKDLYLAAVGGAVLSGAVTGVARGFGAFKPKTPELELKLKNQNEADLMHNAAVREHMDGNAYARADDAMAASRYDAESRKVFLSEKDIVEQLKLEHGERVDTLSRSKVEKVKGEFREYAKVKSEQIAKLKSNKFLKPSAKNKQIAQLEEAVARRRSVMEEALKTSTDAKESNIALDQLNNGKIPEQYRARYMDLKAENGEFEMHPAKVGETLPKREPVRADAEVDVGGASSAQSMGAMRVKRSFQDIETFDDLIPTSEVDEIAEATRKAQKFGMDIPRISRMSRGRGGLFRLAKSMSTEIDEAPDAATRGLGAQLFKNGSRTISGHQSAEELAETLFHRAAPHYMEHEVAFDAFARQRGIGLLSSERSAMREEFDKLVVASQLEGLDNNLPNPSDDAVTQAAKARARIYEMGLKNYKDYNVVGFDKIEHRNDYHSVVFDLPKILKMQDTHADDVVNLIARAYETGGIKVSRENAVRIAQMQLERTSRIQGSNRGLGKSVLSDTEFKIVADELSAKGVEPEVIEELKSHMFNLEDKDAMNPRAMFSLRPNLNAGVRGLHMLDLVDTSIDRVMKYVSDSSASAGLASQGYRSRFQLERALSDIHATALNQMRHEAASSNPKIAKRAQEELAKIESGHYTDLILNGVKLMFREPLETKGNDIINDVSKQIRRWTSIERLRMTGFTTLPEYGTAMQRVGAMNLLSQIPKGRFFNLKDTSVEADAFMKEFGKTFSATGHQEYMFGHQFYNGSDFDDMTKGKLAQALDKFTGHVSKAAMTVNLFRSIQHGGEELVARAMVKNIHDAVKSGSVTPNLRKSLIKIGGMSEEGVEEMVNAMKAFGGDDVFAMARSLPPKAYNELSTAMRNTLSGSFMRMGIGEQPAYLNREVGKFLFSLQTFAVGAYEKMLVRGIRNEPALMAVAVTAQAALGLAAQTATVYSKAQTMPEDKRQKFIDKSMKSDALFFAAMDKVSYFAPLQMGLQMATAVGLMPDDLVASKDQAGFRGAQFGAPFSMAADVVRGVNGASQMIKTGITGEYMPRRDYEEHARDLRRVIPLIDTPVYNWTIGQLE</sequence>
<dbReference type="Proteomes" id="UP000327497">
    <property type="component" value="Segment"/>
</dbReference>
<reference evidence="1 2" key="1">
    <citation type="journal article" date="2019" name="Virus Res.">
        <title>Genomic characterization of a novel virulent phage infecting the Aeromonas hydrophila isolated from rainbow trout (Oncorhynchus mykiss).</title>
        <authorList>
            <person name="Cao Y."/>
            <person name="Li S."/>
            <person name="Wang D."/>
            <person name="Zhao J."/>
            <person name="Xu L."/>
            <person name="Liu H."/>
            <person name="Lu T."/>
            <person name="Mou Z."/>
        </authorList>
    </citation>
    <scope>NUCLEOTIDE SEQUENCE [LARGE SCALE GENOMIC DNA]</scope>
</reference>
<dbReference type="EMBL" id="MK455769">
    <property type="protein sequence ID" value="QBJ01053.1"/>
    <property type="molecule type" value="Genomic_DNA"/>
</dbReference>
<protein>
    <recommendedName>
        <fullName evidence="3">Internal virion protein</fullName>
    </recommendedName>
</protein>
<proteinExistence type="predicted"/>
<keyword evidence="2" id="KW-1185">Reference proteome</keyword>
<organism evidence="1 2">
    <name type="scientific">Aeromonas phage MJG</name>
    <dbReference type="NCBI Taxonomy" id="2510451"/>
    <lineage>
        <taxon>Viruses</taxon>
        <taxon>Duplodnaviria</taxon>
        <taxon>Heunggongvirae</taxon>
        <taxon>Uroviricota</taxon>
        <taxon>Caudoviricetes</taxon>
        <taxon>Autographivirales</taxon>
        <taxon>Autosignataviridae</taxon>
        <taxon>Colwellvirinae</taxon>
        <taxon>Daolivirus</taxon>
        <taxon>Daolivirus MJG</taxon>
    </lineage>
</organism>
<accession>A0A5J5ZZH5</accession>
<evidence type="ECO:0008006" key="3">
    <source>
        <dbReference type="Google" id="ProtNLM"/>
    </source>
</evidence>
<evidence type="ECO:0000313" key="1">
    <source>
        <dbReference type="EMBL" id="QBJ01053.1"/>
    </source>
</evidence>